<dbReference type="EMBL" id="LAYC01000002">
    <property type="protein sequence ID" value="KYK56557.1"/>
    <property type="molecule type" value="Genomic_DNA"/>
</dbReference>
<dbReference type="PANTHER" id="PTHR42686">
    <property type="entry name" value="GH17980P-RELATED"/>
    <property type="match status" value="1"/>
</dbReference>
<comment type="function">
    <text evidence="6">Component of the SWR1 complex which mediates the ATP-dependent exchange of histone H2A for the H2A variant HZT1 leading to transcriptional regulation of selected genes by chromatin remodeling. Involved in chromosome stability.</text>
</comment>
<dbReference type="GO" id="GO:0005829">
    <property type="term" value="C:cytosol"/>
    <property type="evidence" value="ECO:0007669"/>
    <property type="project" value="TreeGrafter"/>
</dbReference>
<dbReference type="InterPro" id="IPR036812">
    <property type="entry name" value="NAD(P)_OxRdtase_dom_sf"/>
</dbReference>
<dbReference type="GO" id="GO:0005634">
    <property type="term" value="C:nucleus"/>
    <property type="evidence" value="ECO:0007669"/>
    <property type="project" value="UniProtKB-ARBA"/>
</dbReference>
<protein>
    <recommendedName>
        <fullName evidence="3">Actin-like protein ARP6</fullName>
    </recommendedName>
    <alternativeName>
        <fullName evidence="8">Actin-like protein arp6</fullName>
    </alternativeName>
</protein>
<evidence type="ECO:0000256" key="8">
    <source>
        <dbReference type="ARBA" id="ARBA00073820"/>
    </source>
</evidence>
<dbReference type="SMART" id="SM00268">
    <property type="entry name" value="ACTIN"/>
    <property type="match status" value="1"/>
</dbReference>
<organism evidence="11 12">
    <name type="scientific">Drechmeria coniospora</name>
    <name type="common">Nematophagous fungus</name>
    <name type="synonym">Meria coniospora</name>
    <dbReference type="NCBI Taxonomy" id="98403"/>
    <lineage>
        <taxon>Eukaryota</taxon>
        <taxon>Fungi</taxon>
        <taxon>Dikarya</taxon>
        <taxon>Ascomycota</taxon>
        <taxon>Pezizomycotina</taxon>
        <taxon>Sordariomycetes</taxon>
        <taxon>Hypocreomycetidae</taxon>
        <taxon>Hypocreales</taxon>
        <taxon>Ophiocordycipitaceae</taxon>
        <taxon>Drechmeria</taxon>
    </lineage>
</organism>
<evidence type="ECO:0000256" key="3">
    <source>
        <dbReference type="ARBA" id="ARBA00018633"/>
    </source>
</evidence>
<accession>A0A151GHF1</accession>
<comment type="caution">
    <text evidence="11">The sequence shown here is derived from an EMBL/GenBank/DDBJ whole genome shotgun (WGS) entry which is preliminary data.</text>
</comment>
<gene>
    <name evidence="11" type="ORF">DCS_03557</name>
</gene>
<evidence type="ECO:0000256" key="4">
    <source>
        <dbReference type="ARBA" id="ARBA00022490"/>
    </source>
</evidence>
<evidence type="ECO:0000256" key="2">
    <source>
        <dbReference type="ARBA" id="ARBA00005665"/>
    </source>
</evidence>
<dbReference type="GO" id="GO:0045290">
    <property type="term" value="F:D-arabinose 1-dehydrogenase [NAD(P)+] activity"/>
    <property type="evidence" value="ECO:0007669"/>
    <property type="project" value="InterPro"/>
</dbReference>
<dbReference type="STRING" id="98403.A0A151GHF1"/>
<evidence type="ECO:0000313" key="12">
    <source>
        <dbReference type="Proteomes" id="UP000076580"/>
    </source>
</evidence>
<proteinExistence type="inferred from homology"/>
<evidence type="ECO:0000256" key="9">
    <source>
        <dbReference type="SAM" id="MobiDB-lite"/>
    </source>
</evidence>
<keyword evidence="5" id="KW-0560">Oxidoreductase</keyword>
<comment type="similarity">
    <text evidence="2">Belongs to the actin family. ARP6 subfamily.</text>
</comment>
<dbReference type="InParanoid" id="A0A151GHF1"/>
<dbReference type="Proteomes" id="UP000076580">
    <property type="component" value="Chromosome 02"/>
</dbReference>
<dbReference type="InterPro" id="IPR004000">
    <property type="entry name" value="Actin"/>
</dbReference>
<sequence>MAAREPLSDVLPPLVLGTATFNTQYHPDPAAMPYAAIVRRALELGVAAFDTSPYYGPSERLLGDALRSLEPPPPREGYFLVTKAGRVAAAEFDYSPAWIRYSVCRSLDRLATPFLDLVYAHDVEFVSPDEVLAAVGELRRLRDEGRIRYVGISGYPVDVLASLAATVLERTGEPLDAVMSYGHFTLQNATLGRADLLRRFREARVGCVLNASMLGMGLLTTRGVDDGPMATWHPAPPALRGACHDLAAMAAERGERLEEVAIRWSLDGWARAGEPFGTTAYPAAALSDAAVGGDERPARIGVSVMGVSAVEELEETWRLWTSAVGLAAAPRRDDIAALVRDVMRPSLGAWKDYSWESGGEAFVNTRQVHGAVPHDDVAEKWALLSTEAVDGSESQHLPRAIRCLDSHSGLKAGKGRSAKQASKQLVDQDFVGLPAVHRGSSVMAMPWSINPKTVLPCPCRERGPRQPTRHEQSSASWGHLPSVTGDISEISMEWGAFGATGCRNAWSLETGRGILAIHRQLSRRLDFRHGTPLALLLTIVECASLSASTPYLDHAVDVVMSSHAGTSGKCTPRPRGSLVDFGPSPTLRRQKPSQPACPNHKVRLMAGGRKSKASGPVRPSSTLILDNGAYTIKAGILGDAGTQGPRVVPNCIARDRARKIYVASDVEKCRDFGELQFRRPVERGFIVHWEAQKEIWDHLLFDDKAPLKCDASETRLILAEPPGALPVLQTNCDQVVFEEYGFASYYRGFGPAFNAYHDIQRFFHAPRDVPATADAAVPADLLLLVDSGYSHTTVTPLFRGRPLHGAVRRLDVGGKLLTNYLARLISLRHFDVRNETYIVNEMKEAACYVSADFKSDLDKTWKGTRGEKRHDYLTGAGIVKDYVLPDFHSKTKGELRDYDPTRHSKAKKLAAAGPSDEDILTLRNERFAVPELVFSPSDMGMRQPGLAELVQQSLGQVPIGLWPGLLANMVVVGGNSLFDGFVQRLQKEVVQRVPDDCVVRVARPEDPITSTWTGAANMAGHVNMESLAVSKLEYEELGSALVARKFATGIGVP</sequence>
<dbReference type="InterPro" id="IPR044480">
    <property type="entry name" value="Ara2-like"/>
</dbReference>
<evidence type="ECO:0000256" key="6">
    <source>
        <dbReference type="ARBA" id="ARBA00025222"/>
    </source>
</evidence>
<feature type="region of interest" description="Disordered" evidence="9">
    <location>
        <begin position="564"/>
        <end position="599"/>
    </location>
</feature>
<evidence type="ECO:0000313" key="11">
    <source>
        <dbReference type="EMBL" id="KYK56557.1"/>
    </source>
</evidence>
<dbReference type="SUPFAM" id="SSF53067">
    <property type="entry name" value="Actin-like ATPase domain"/>
    <property type="match status" value="2"/>
</dbReference>
<dbReference type="InterPro" id="IPR043129">
    <property type="entry name" value="ATPase_NBD"/>
</dbReference>
<evidence type="ECO:0000256" key="1">
    <source>
        <dbReference type="ARBA" id="ARBA00004496"/>
    </source>
</evidence>
<name>A0A151GHF1_DRECN</name>
<dbReference type="FunFam" id="3.90.640.10:FF:000014">
    <property type="entry name" value="Putative actin-related protein 6"/>
    <property type="match status" value="1"/>
</dbReference>
<keyword evidence="4" id="KW-0963">Cytoplasm</keyword>
<feature type="domain" description="NADP-dependent oxidoreductase" evidence="10">
    <location>
        <begin position="13"/>
        <end position="320"/>
    </location>
</feature>
<dbReference type="Gene3D" id="3.20.20.100">
    <property type="entry name" value="NADP-dependent oxidoreductase domain"/>
    <property type="match status" value="1"/>
</dbReference>
<dbReference type="InterPro" id="IPR020471">
    <property type="entry name" value="AKR"/>
</dbReference>
<keyword evidence="12" id="KW-1185">Reference proteome</keyword>
<dbReference type="Pfam" id="PF00022">
    <property type="entry name" value="Actin"/>
    <property type="match status" value="1"/>
</dbReference>
<evidence type="ECO:0000259" key="10">
    <source>
        <dbReference type="Pfam" id="PF00248"/>
    </source>
</evidence>
<reference evidence="11 12" key="1">
    <citation type="journal article" date="2016" name="Sci. Rep.">
        <title>Insights into Adaptations to a Near-Obligate Nematode Endoparasitic Lifestyle from the Finished Genome of Drechmeria coniospora.</title>
        <authorList>
            <person name="Zhang L."/>
            <person name="Zhou Z."/>
            <person name="Guo Q."/>
            <person name="Fokkens L."/>
            <person name="Miskei M."/>
            <person name="Pocsi I."/>
            <person name="Zhang W."/>
            <person name="Chen M."/>
            <person name="Wang L."/>
            <person name="Sun Y."/>
            <person name="Donzelli B.G."/>
            <person name="Gibson D.M."/>
            <person name="Nelson D.R."/>
            <person name="Luo J.G."/>
            <person name="Rep M."/>
            <person name="Liu H."/>
            <person name="Yang S."/>
            <person name="Wang J."/>
            <person name="Krasnoff S.B."/>
            <person name="Xu Y."/>
            <person name="Molnar I."/>
            <person name="Lin M."/>
        </authorList>
    </citation>
    <scope>NUCLEOTIDE SEQUENCE [LARGE SCALE GENOMIC DNA]</scope>
    <source>
        <strain evidence="11 12">ARSEF 6962</strain>
    </source>
</reference>
<dbReference type="AlphaFoldDB" id="A0A151GHF1"/>
<comment type="subcellular location">
    <subcellularLocation>
        <location evidence="1">Cytoplasm</location>
    </subcellularLocation>
</comment>
<evidence type="ECO:0000256" key="7">
    <source>
        <dbReference type="ARBA" id="ARBA00063309"/>
    </source>
</evidence>
<evidence type="ECO:0000256" key="5">
    <source>
        <dbReference type="ARBA" id="ARBA00023002"/>
    </source>
</evidence>
<dbReference type="Gene3D" id="3.90.640.10">
    <property type="entry name" value="Actin, Chain A, domain 4"/>
    <property type="match status" value="1"/>
</dbReference>
<dbReference type="Gene3D" id="3.30.420.40">
    <property type="match status" value="2"/>
</dbReference>
<dbReference type="RefSeq" id="XP_040655909.1">
    <property type="nucleotide sequence ID" value="XM_040800876.1"/>
</dbReference>
<dbReference type="GeneID" id="63716200"/>
<dbReference type="CDD" id="cd10210">
    <property type="entry name" value="ASKHA_NBD_Arp6"/>
    <property type="match status" value="1"/>
</dbReference>
<dbReference type="GO" id="GO:0070485">
    <property type="term" value="P:dehydro-D-arabinono-1,4-lactone biosynthetic process"/>
    <property type="evidence" value="ECO:0007669"/>
    <property type="project" value="TreeGrafter"/>
</dbReference>
<dbReference type="PANTHER" id="PTHR42686:SF1">
    <property type="entry name" value="GH17980P-RELATED"/>
    <property type="match status" value="1"/>
</dbReference>
<comment type="subunit">
    <text evidence="7">Component of the SWR1 chromatin remodeling complex.</text>
</comment>
<dbReference type="SUPFAM" id="SSF51430">
    <property type="entry name" value="NAD(P)-linked oxidoreductase"/>
    <property type="match status" value="1"/>
</dbReference>
<dbReference type="Pfam" id="PF00248">
    <property type="entry name" value="Aldo_ket_red"/>
    <property type="match status" value="1"/>
</dbReference>
<dbReference type="CDD" id="cd19164">
    <property type="entry name" value="AKR_ARA2"/>
    <property type="match status" value="1"/>
</dbReference>
<dbReference type="InterPro" id="IPR023210">
    <property type="entry name" value="NADP_OxRdtase_dom"/>
</dbReference>